<dbReference type="EMBL" id="MHQZ01000029">
    <property type="protein sequence ID" value="OHA13593.1"/>
    <property type="molecule type" value="Genomic_DNA"/>
</dbReference>
<dbReference type="Gene3D" id="3.30.1440.10">
    <property type="match status" value="1"/>
</dbReference>
<dbReference type="InterPro" id="IPR031310">
    <property type="entry name" value="Ribosomal_uL5_N"/>
</dbReference>
<feature type="non-terminal residue" evidence="3">
    <location>
        <position position="69"/>
    </location>
</feature>
<comment type="caution">
    <text evidence="3">The sequence shown here is derived from an EMBL/GenBank/DDBJ whole genome shotgun (WGS) entry which is preliminary data.</text>
</comment>
<keyword evidence="3" id="KW-0689">Ribosomal protein</keyword>
<accession>A0A1G2LPU4</accession>
<proteinExistence type="predicted"/>
<protein>
    <recommendedName>
        <fullName evidence="1">50S ribosomal protein L5</fullName>
    </recommendedName>
</protein>
<dbReference type="SUPFAM" id="SSF55282">
    <property type="entry name" value="RL5-like"/>
    <property type="match status" value="1"/>
</dbReference>
<organism evidence="3 4">
    <name type="scientific">Candidatus Tagabacteria bacterium RIFCSPLOWO2_01_FULL_39_11</name>
    <dbReference type="NCBI Taxonomy" id="1802295"/>
    <lineage>
        <taxon>Bacteria</taxon>
        <taxon>Candidatus Tagaibacteriota</taxon>
    </lineage>
</organism>
<dbReference type="Proteomes" id="UP000178302">
    <property type="component" value="Unassembled WGS sequence"/>
</dbReference>
<dbReference type="GO" id="GO:0005840">
    <property type="term" value="C:ribosome"/>
    <property type="evidence" value="ECO:0007669"/>
    <property type="project" value="UniProtKB-KW"/>
</dbReference>
<feature type="domain" description="Large ribosomal subunit protein uL5 N-terminal" evidence="2">
    <location>
        <begin position="24"/>
        <end position="64"/>
    </location>
</feature>
<evidence type="ECO:0000313" key="4">
    <source>
        <dbReference type="Proteomes" id="UP000178302"/>
    </source>
</evidence>
<dbReference type="InterPro" id="IPR022803">
    <property type="entry name" value="Ribosomal_uL5_dom_sf"/>
</dbReference>
<keyword evidence="3" id="KW-0687">Ribonucleoprotein</keyword>
<reference evidence="3 4" key="1">
    <citation type="journal article" date="2016" name="Nat. Commun.">
        <title>Thousands of microbial genomes shed light on interconnected biogeochemical processes in an aquifer system.</title>
        <authorList>
            <person name="Anantharaman K."/>
            <person name="Brown C.T."/>
            <person name="Hug L.A."/>
            <person name="Sharon I."/>
            <person name="Castelle C.J."/>
            <person name="Probst A.J."/>
            <person name="Thomas B.C."/>
            <person name="Singh A."/>
            <person name="Wilkins M.J."/>
            <person name="Karaoz U."/>
            <person name="Brodie E.L."/>
            <person name="Williams K.H."/>
            <person name="Hubbard S.S."/>
            <person name="Banfield J.F."/>
        </authorList>
    </citation>
    <scope>NUCLEOTIDE SEQUENCE [LARGE SCALE GENOMIC DNA]</scope>
</reference>
<name>A0A1G2LPU4_9BACT</name>
<gene>
    <name evidence="3" type="ORF">A2909_02325</name>
</gene>
<sequence>MVDLKTKFNKEVVPEMKKKIGYKNSLAVPKLLKVVLNVGVGRTRDDKQFIENMTGYMSLIAGQKLYPRP</sequence>
<evidence type="ECO:0000259" key="2">
    <source>
        <dbReference type="Pfam" id="PF00281"/>
    </source>
</evidence>
<dbReference type="AlphaFoldDB" id="A0A1G2LPU4"/>
<evidence type="ECO:0000313" key="3">
    <source>
        <dbReference type="EMBL" id="OHA13593.1"/>
    </source>
</evidence>
<evidence type="ECO:0000256" key="1">
    <source>
        <dbReference type="ARBA" id="ARBA00035461"/>
    </source>
</evidence>
<dbReference type="Pfam" id="PF00281">
    <property type="entry name" value="Ribosomal_L5"/>
    <property type="match status" value="1"/>
</dbReference>